<proteinExistence type="predicted"/>
<dbReference type="Proteomes" id="UP000182719">
    <property type="component" value="Unassembled WGS sequence"/>
</dbReference>
<feature type="chain" id="PRO_5010361034" evidence="1">
    <location>
        <begin position="27"/>
        <end position="478"/>
    </location>
</feature>
<evidence type="ECO:0000313" key="2">
    <source>
        <dbReference type="EMBL" id="SEM80364.1"/>
    </source>
</evidence>
<organism evidence="2 3">
    <name type="scientific">Stigmatella aurantiaca</name>
    <dbReference type="NCBI Taxonomy" id="41"/>
    <lineage>
        <taxon>Bacteria</taxon>
        <taxon>Pseudomonadati</taxon>
        <taxon>Myxococcota</taxon>
        <taxon>Myxococcia</taxon>
        <taxon>Myxococcales</taxon>
        <taxon>Cystobacterineae</taxon>
        <taxon>Archangiaceae</taxon>
        <taxon>Stigmatella</taxon>
    </lineage>
</organism>
<gene>
    <name evidence="2" type="ORF">SAMN05444354_12389</name>
</gene>
<accession>A0A1H8BE07</accession>
<evidence type="ECO:0000313" key="3">
    <source>
        <dbReference type="Proteomes" id="UP000182719"/>
    </source>
</evidence>
<feature type="signal peptide" evidence="1">
    <location>
        <begin position="1"/>
        <end position="26"/>
    </location>
</feature>
<evidence type="ECO:0000256" key="1">
    <source>
        <dbReference type="SAM" id="SignalP"/>
    </source>
</evidence>
<reference evidence="3" key="1">
    <citation type="submission" date="2016-10" db="EMBL/GenBank/DDBJ databases">
        <authorList>
            <person name="Varghese N."/>
            <person name="Submissions S."/>
        </authorList>
    </citation>
    <scope>NUCLEOTIDE SEQUENCE [LARGE SCALE GENOMIC DNA]</scope>
    <source>
        <strain evidence="3">DSM 17044</strain>
    </source>
</reference>
<name>A0A1H8BE07_STIAU</name>
<keyword evidence="1" id="KW-0732">Signal</keyword>
<dbReference type="RefSeq" id="WP_075010239.1">
    <property type="nucleotide sequence ID" value="NZ_FOAP01000023.1"/>
</dbReference>
<keyword evidence="3" id="KW-1185">Reference proteome</keyword>
<sequence>MKGHWKHLLLGLALLGGAGPAATAQAEEPQRVSSRLTLLALDGDVDTTDFSTGLHLGLSVRSPELVPGLRAEAELSLFVAASAQGGLSLRDNASFVRLSWQPESWAEGSGLALTVLPLSSTRLHLGYEFPATWGRFLYTFRANASGSSGVPGVELRLTRPWGYAFAAAKSGLDTNALSLEAERLAMGLAGAGVDVLPQLRLEAAGALAGHGQIPGFAAVGVEGHSRTLGMSGRLLYHQGVPIGPSVDFTLYQQDPAVYETLFAPEAYPGGLAAHVSLEGTHLAQDLVAPGNSTPGQTDAVGSTALALQGRLKVDRLRIHALALYRTAAFLVSEVPGFPAFRALASDSVQADTSLTAGMDYHLPALGLTPGFLMRAVWPAAFQSGGALEGGGLTPGLTVVLRGPTSVSILPEGRGRRPLLLAKATARWDLGTRAAALGEVFYARDPNRTTFQEGPEGVAGPVFEPASSVGFSLLLQARF</sequence>
<dbReference type="EMBL" id="FOAP01000023">
    <property type="protein sequence ID" value="SEM80364.1"/>
    <property type="molecule type" value="Genomic_DNA"/>
</dbReference>
<protein>
    <submittedName>
        <fullName evidence="2">Uncharacterized protein</fullName>
    </submittedName>
</protein>
<dbReference type="OrthoDB" id="5525220at2"/>
<dbReference type="AlphaFoldDB" id="A0A1H8BE07"/>